<evidence type="ECO:0000313" key="9">
    <source>
        <dbReference type="EMBL" id="MDR5896572.1"/>
    </source>
</evidence>
<keyword evidence="4" id="KW-0812">Transmembrane</keyword>
<comment type="similarity">
    <text evidence="2">Belongs to the OmpP1/FadL family.</text>
</comment>
<protein>
    <submittedName>
        <fullName evidence="9">TonB-dependent receptor</fullName>
    </submittedName>
</protein>
<dbReference type="EMBL" id="JARWAO010000005">
    <property type="protein sequence ID" value="MDR5896572.1"/>
    <property type="molecule type" value="Genomic_DNA"/>
</dbReference>
<feature type="signal peptide" evidence="8">
    <location>
        <begin position="1"/>
        <end position="23"/>
    </location>
</feature>
<dbReference type="RefSeq" id="WP_251594296.1">
    <property type="nucleotide sequence ID" value="NZ_JAMLJI010000003.1"/>
</dbReference>
<dbReference type="PANTHER" id="PTHR35093">
    <property type="entry name" value="OUTER MEMBRANE PROTEIN NMB0088-RELATED"/>
    <property type="match status" value="1"/>
</dbReference>
<reference evidence="9 10" key="1">
    <citation type="submission" date="2023-04" db="EMBL/GenBank/DDBJ databases">
        <title>A long-awaited taxogenomic arrangement of the family Halomonadaceae.</title>
        <authorList>
            <person name="De La Haba R."/>
            <person name="Chuvochina M."/>
            <person name="Wittouck S."/>
            <person name="Arahal D.R."/>
            <person name="Sanchez-Porro C."/>
            <person name="Hugenholtz P."/>
            <person name="Ventosa A."/>
        </authorList>
    </citation>
    <scope>NUCLEOTIDE SEQUENCE [LARGE SCALE GENOMIC DNA]</scope>
    <source>
        <strain evidence="9 10">DSM 22428</strain>
    </source>
</reference>
<evidence type="ECO:0000256" key="8">
    <source>
        <dbReference type="SAM" id="SignalP"/>
    </source>
</evidence>
<evidence type="ECO:0000256" key="5">
    <source>
        <dbReference type="ARBA" id="ARBA00022729"/>
    </source>
</evidence>
<dbReference type="Pfam" id="PF03349">
    <property type="entry name" value="Toluene_X"/>
    <property type="match status" value="1"/>
</dbReference>
<dbReference type="InterPro" id="IPR005017">
    <property type="entry name" value="OMPP1/FadL/TodX"/>
</dbReference>
<evidence type="ECO:0000256" key="6">
    <source>
        <dbReference type="ARBA" id="ARBA00023136"/>
    </source>
</evidence>
<evidence type="ECO:0000256" key="2">
    <source>
        <dbReference type="ARBA" id="ARBA00008163"/>
    </source>
</evidence>
<evidence type="ECO:0000313" key="10">
    <source>
        <dbReference type="Proteomes" id="UP001269375"/>
    </source>
</evidence>
<comment type="caution">
    <text evidence="9">The sequence shown here is derived from an EMBL/GenBank/DDBJ whole genome shotgun (WGS) entry which is preliminary data.</text>
</comment>
<gene>
    <name evidence="9" type="ORF">QC825_10845</name>
</gene>
<dbReference type="Proteomes" id="UP001269375">
    <property type="component" value="Unassembled WGS sequence"/>
</dbReference>
<proteinExistence type="inferred from homology"/>
<comment type="subcellular location">
    <subcellularLocation>
        <location evidence="1">Cell outer membrane</location>
        <topology evidence="1">Multi-pass membrane protein</topology>
    </subcellularLocation>
</comment>
<evidence type="ECO:0000256" key="4">
    <source>
        <dbReference type="ARBA" id="ARBA00022692"/>
    </source>
</evidence>
<organism evidence="9 10">
    <name type="scientific">Larsenimonas suaedae</name>
    <dbReference type="NCBI Taxonomy" id="1851019"/>
    <lineage>
        <taxon>Bacteria</taxon>
        <taxon>Pseudomonadati</taxon>
        <taxon>Pseudomonadota</taxon>
        <taxon>Gammaproteobacteria</taxon>
        <taxon>Oceanospirillales</taxon>
        <taxon>Halomonadaceae</taxon>
        <taxon>Larsenimonas</taxon>
    </lineage>
</organism>
<name>A0ABU1GWZ6_9GAMM</name>
<keyword evidence="3" id="KW-1134">Transmembrane beta strand</keyword>
<evidence type="ECO:0000256" key="1">
    <source>
        <dbReference type="ARBA" id="ARBA00004571"/>
    </source>
</evidence>
<accession>A0ABU1GWZ6</accession>
<keyword evidence="9" id="KW-0675">Receptor</keyword>
<dbReference type="PANTHER" id="PTHR35093:SF8">
    <property type="entry name" value="OUTER MEMBRANE PROTEIN NMB0088-RELATED"/>
    <property type="match status" value="1"/>
</dbReference>
<dbReference type="SUPFAM" id="SSF56935">
    <property type="entry name" value="Porins"/>
    <property type="match status" value="1"/>
</dbReference>
<sequence length="424" mass="46696">MKKKTLHLSAGLIGLGACWPVWAGGFQLNEQDVVTQGTSFAGRASTPTNAATVFNNPAGMSFLDQAQLTVGTVYLNLSSDITTRDSGQPLTGLPVSGESDGDMIPGEAIPFGYVVVPLDKRWTFGFGVYVPFGLITDYSDDFQGRYFGDYSRVEVVTAQPTLSYRFNDQWSLGLGVTYNWIDGKLGAATANPLDPTNEGDVKVEGDDQAWGYNIGLMYQPTKATTLGLAYRSKVDYSLEGHTTYNNTLDSATFNVVSARSDAKLDITLPESVELSLTQKLDPRWTVMASATWTHWSRFDELYVENSNPRVNDIQEPENWDDTWMYAVGASYQLDPAWVVRAGVAYDESPMDGATRTVRVPTGDRWIYSLGAGWQPTDTLTFDVSYSYFNEESVSVSQSNPQRGTYDAGYDSDGHGFGAQVTWRF</sequence>
<keyword evidence="5 8" id="KW-0732">Signal</keyword>
<keyword evidence="10" id="KW-1185">Reference proteome</keyword>
<feature type="chain" id="PRO_5047375283" evidence="8">
    <location>
        <begin position="24"/>
        <end position="424"/>
    </location>
</feature>
<keyword evidence="7" id="KW-0998">Cell outer membrane</keyword>
<dbReference type="Gene3D" id="2.40.160.60">
    <property type="entry name" value="Outer membrane protein transport protein (OMPP1/FadL/TodX)"/>
    <property type="match status" value="1"/>
</dbReference>
<keyword evidence="6" id="KW-0472">Membrane</keyword>
<evidence type="ECO:0000256" key="7">
    <source>
        <dbReference type="ARBA" id="ARBA00023237"/>
    </source>
</evidence>
<evidence type="ECO:0000256" key="3">
    <source>
        <dbReference type="ARBA" id="ARBA00022452"/>
    </source>
</evidence>
<dbReference type="PROSITE" id="PS51257">
    <property type="entry name" value="PROKAR_LIPOPROTEIN"/>
    <property type="match status" value="1"/>
</dbReference>